<dbReference type="InterPro" id="IPR004242">
    <property type="entry name" value="Transposase_21"/>
</dbReference>
<dbReference type="Pfam" id="PF13960">
    <property type="entry name" value="DUF4218"/>
    <property type="match status" value="1"/>
</dbReference>
<protein>
    <submittedName>
        <fullName evidence="3">Uncharacterized protein</fullName>
    </submittedName>
</protein>
<organism evidence="3 4">
    <name type="scientific">Penstemon smallii</name>
    <dbReference type="NCBI Taxonomy" id="265156"/>
    <lineage>
        <taxon>Eukaryota</taxon>
        <taxon>Viridiplantae</taxon>
        <taxon>Streptophyta</taxon>
        <taxon>Embryophyta</taxon>
        <taxon>Tracheophyta</taxon>
        <taxon>Spermatophyta</taxon>
        <taxon>Magnoliopsida</taxon>
        <taxon>eudicotyledons</taxon>
        <taxon>Gunneridae</taxon>
        <taxon>Pentapetalae</taxon>
        <taxon>asterids</taxon>
        <taxon>lamiids</taxon>
        <taxon>Lamiales</taxon>
        <taxon>Plantaginaceae</taxon>
        <taxon>Cheloneae</taxon>
        <taxon>Penstemon</taxon>
    </lineage>
</organism>
<dbReference type="PANTHER" id="PTHR48258:SF6">
    <property type="entry name" value="LEUCINE-RICH REPEAT DOMAIN, L DOMAIN-CONTAINING PROTEIN"/>
    <property type="match status" value="1"/>
</dbReference>
<dbReference type="Proteomes" id="UP001634393">
    <property type="component" value="Unassembled WGS sequence"/>
</dbReference>
<proteinExistence type="predicted"/>
<accession>A0ABD3SPA1</accession>
<dbReference type="Pfam" id="PF13952">
    <property type="entry name" value="DUF4216"/>
    <property type="match status" value="1"/>
</dbReference>
<feature type="domain" description="DUF4216" evidence="1">
    <location>
        <begin position="776"/>
        <end position="848"/>
    </location>
</feature>
<evidence type="ECO:0000259" key="1">
    <source>
        <dbReference type="Pfam" id="PF13952"/>
    </source>
</evidence>
<evidence type="ECO:0000259" key="2">
    <source>
        <dbReference type="Pfam" id="PF13960"/>
    </source>
</evidence>
<sequence length="962" mass="112327">MLLELIRQVLPNGETLPKTFYEAKSLLRELGLGYETIHACKYDCVLYWKEFKDCQECPRCATSRWEKNDGKGKKIPHKVLRYFPLKPRLQRLFMSRKTAEDMRWHKKKRMDDETTLKHPADAKAWKDFDKKYSQFASDSRNVRLGLATDGFNPFGSMSNSYSMWPVVLVPYNLPPWECMKEPFFMMSLLIPGPQSPGRDIDVYLQPLVEELKELWSNGVTTYDASCGENFSLRAAVLWTINDFPAYGILSGWSTKGYLACPVCNRYTPSKRLRSKICYMRHRRYLPRAHKWREMADCFDGTNEYGSAPKELFGEDVLQQLNYLKDVEFGKHPNNKKKKNTSEDLNWRKKSILFELPYWHQLRMRHNLDVMHIEKNICDSILGTLLNIEGKSKDTLKARKDLEDLNIRKELHLKKRIDGSYSMPPACYTMSKKEKQKFCEFLKSVKFPDGYASNISRCVNISEGKVSGLKSHDCHVILQRLLPIGIRGCLPNHVTKAIIDLGYFFQRLCCKSLNVKEVKKMKKEIPVILCKLEMIFPPAFFDVMVHLAIHLPREALLGGPVQYRWMFPIERFLSTLKKYVRNKARPEGSIAEAYSINECLTFCSMYLDGIETRFNREERNHDIVEDGGLSVFSQKLRPLGAPEYVEVKQNEIDIAHAYVLNNCEELEPYFQEHIEELKQESILSVEERHKEQFPLWFRRHMIKLRHHNSPKATDALYALACGPDICIKKYTGYIVNGIRFHTIDRGSHLKSQNSGVVVEANHGDSIIDFYGVLSDILELDYIKDKRVVIFKCEWFNVGDKKIGIQKDDKITSINFDAKWYQDDPFVLACQAKQVFYVRDTKLGKNWRVVQKFQHRHVFSRMEMQNQIDNSNEIAIMNDFVYQESEPIVDANTVQDEEQPLLLYRNDVEPIVLDSHTLQHNTRLDDKELYEEDECDEDDTIVEYLCEEDLVDLIDEDSDLDPNE</sequence>
<gene>
    <name evidence="3" type="ORF">ACJIZ3_022172</name>
</gene>
<evidence type="ECO:0000313" key="4">
    <source>
        <dbReference type="Proteomes" id="UP001634393"/>
    </source>
</evidence>
<dbReference type="InterPro" id="IPR025312">
    <property type="entry name" value="DUF4216"/>
</dbReference>
<evidence type="ECO:0000313" key="3">
    <source>
        <dbReference type="EMBL" id="KAL3826143.1"/>
    </source>
</evidence>
<dbReference type="InterPro" id="IPR025452">
    <property type="entry name" value="DUF4218"/>
</dbReference>
<reference evidence="3 4" key="1">
    <citation type="submission" date="2024-12" db="EMBL/GenBank/DDBJ databases">
        <title>The unique morphological basis and parallel evolutionary history of personate flowers in Penstemon.</title>
        <authorList>
            <person name="Depatie T.H."/>
            <person name="Wessinger C.A."/>
        </authorList>
    </citation>
    <scope>NUCLEOTIDE SEQUENCE [LARGE SCALE GENOMIC DNA]</scope>
    <source>
        <strain evidence="3">WTNN_2</strain>
        <tissue evidence="3">Leaf</tissue>
    </source>
</reference>
<keyword evidence="4" id="KW-1185">Reference proteome</keyword>
<dbReference type="PANTHER" id="PTHR48258">
    <property type="entry name" value="DUF4218 DOMAIN-CONTAINING PROTEIN-RELATED"/>
    <property type="match status" value="1"/>
</dbReference>
<dbReference type="EMBL" id="JBJXBP010000006">
    <property type="protein sequence ID" value="KAL3826143.1"/>
    <property type="molecule type" value="Genomic_DNA"/>
</dbReference>
<dbReference type="Pfam" id="PF02992">
    <property type="entry name" value="Transposase_21"/>
    <property type="match status" value="1"/>
</dbReference>
<feature type="domain" description="DUF4218" evidence="2">
    <location>
        <begin position="507"/>
        <end position="619"/>
    </location>
</feature>
<dbReference type="AlphaFoldDB" id="A0ABD3SPA1"/>
<comment type="caution">
    <text evidence="3">The sequence shown here is derived from an EMBL/GenBank/DDBJ whole genome shotgun (WGS) entry which is preliminary data.</text>
</comment>
<name>A0ABD3SPA1_9LAMI</name>